<dbReference type="Proteomes" id="UP000327013">
    <property type="component" value="Chromosome 2"/>
</dbReference>
<dbReference type="OrthoDB" id="5307922at2759"/>
<keyword evidence="3" id="KW-0926">Vacuole</keyword>
<evidence type="ECO:0000313" key="7">
    <source>
        <dbReference type="Proteomes" id="UP000327013"/>
    </source>
</evidence>
<dbReference type="InterPro" id="IPR011042">
    <property type="entry name" value="6-blade_b-propeller_TolB-like"/>
</dbReference>
<name>A0A5N6QSS0_9ROSI</name>
<evidence type="ECO:0000313" key="6">
    <source>
        <dbReference type="EMBL" id="KAE8008982.1"/>
    </source>
</evidence>
<dbReference type="Gene3D" id="2.120.10.30">
    <property type="entry name" value="TolB, C-terminal domain"/>
    <property type="match status" value="1"/>
</dbReference>
<evidence type="ECO:0000256" key="3">
    <source>
        <dbReference type="ARBA" id="ARBA00022554"/>
    </source>
</evidence>
<comment type="similarity">
    <text evidence="2">Belongs to the strictosidine synthase family.</text>
</comment>
<dbReference type="EMBL" id="CM017322">
    <property type="protein sequence ID" value="KAE8008982.1"/>
    <property type="molecule type" value="Genomic_DNA"/>
</dbReference>
<dbReference type="GO" id="GO:0016787">
    <property type="term" value="F:hydrolase activity"/>
    <property type="evidence" value="ECO:0007669"/>
    <property type="project" value="TreeGrafter"/>
</dbReference>
<dbReference type="PANTHER" id="PTHR10426:SF136">
    <property type="entry name" value="PROTEIN STRICTOSIDINE SYNTHASE-LIKE 9-LIKE"/>
    <property type="match status" value="1"/>
</dbReference>
<organism evidence="6 7">
    <name type="scientific">Carpinus fangiana</name>
    <dbReference type="NCBI Taxonomy" id="176857"/>
    <lineage>
        <taxon>Eukaryota</taxon>
        <taxon>Viridiplantae</taxon>
        <taxon>Streptophyta</taxon>
        <taxon>Embryophyta</taxon>
        <taxon>Tracheophyta</taxon>
        <taxon>Spermatophyta</taxon>
        <taxon>Magnoliopsida</taxon>
        <taxon>eudicotyledons</taxon>
        <taxon>Gunneridae</taxon>
        <taxon>Pentapetalae</taxon>
        <taxon>rosids</taxon>
        <taxon>fabids</taxon>
        <taxon>Fagales</taxon>
        <taxon>Betulaceae</taxon>
        <taxon>Carpinus</taxon>
    </lineage>
</organism>
<dbReference type="GO" id="GO:0012505">
    <property type="term" value="C:endomembrane system"/>
    <property type="evidence" value="ECO:0007669"/>
    <property type="project" value="TreeGrafter"/>
</dbReference>
<evidence type="ECO:0000256" key="1">
    <source>
        <dbReference type="ARBA" id="ARBA00004116"/>
    </source>
</evidence>
<evidence type="ECO:0000256" key="4">
    <source>
        <dbReference type="ARBA" id="ARBA00023180"/>
    </source>
</evidence>
<dbReference type="InterPro" id="IPR018119">
    <property type="entry name" value="Strictosidine_synth_cons-reg"/>
</dbReference>
<dbReference type="Pfam" id="PF03088">
    <property type="entry name" value="Str_synth"/>
    <property type="match status" value="1"/>
</dbReference>
<proteinExistence type="inferred from homology"/>
<dbReference type="GO" id="GO:0005773">
    <property type="term" value="C:vacuole"/>
    <property type="evidence" value="ECO:0007669"/>
    <property type="project" value="UniProtKB-SubCell"/>
</dbReference>
<sequence>MAIISFAFSLTRVAMLPIFILLLCIPLPMALSLTFKKLPLPTGVNGPASSAFDSLGGGPYVSVQDGRILKYEEATACFVEFAFDAPTRSSAVCDGKSNYDDLGSTCGRPLGLDFNPLTQKFYVADAYAGLMVVGPKGGLATKLAGGVNGVPFRFLYGVGLDPLTGDVYFTEFSKVYQLRNFTQAVNNGDATGSLLKYNPLTKQVSVLLSGLSGASGVAVSADGTFVLVGELIGNRIKRLWIKGSKCNTAETFIEFQNGRVNRIRRTKLGDFWVAVNVINPATNFILPTGKRINQFGTVLETVRVDKEYSNTRISEVHEHLGEYYIGSRNATVTFVGVYDAI</sequence>
<keyword evidence="7" id="KW-1185">Reference proteome</keyword>
<evidence type="ECO:0000259" key="5">
    <source>
        <dbReference type="Pfam" id="PF03088"/>
    </source>
</evidence>
<protein>
    <recommendedName>
        <fullName evidence="5">Strictosidine synthase conserved region domain-containing protein</fullName>
    </recommendedName>
</protein>
<comment type="subcellular location">
    <subcellularLocation>
        <location evidence="1">Vacuole</location>
    </subcellularLocation>
</comment>
<dbReference type="SUPFAM" id="SSF63829">
    <property type="entry name" value="Calcium-dependent phosphotriesterase"/>
    <property type="match status" value="1"/>
</dbReference>
<accession>A0A5N6QSS0</accession>
<dbReference type="PANTHER" id="PTHR10426">
    <property type="entry name" value="STRICTOSIDINE SYNTHASE-RELATED"/>
    <property type="match status" value="1"/>
</dbReference>
<evidence type="ECO:0000256" key="2">
    <source>
        <dbReference type="ARBA" id="ARBA00009191"/>
    </source>
</evidence>
<reference evidence="6 7" key="1">
    <citation type="submission" date="2019-06" db="EMBL/GenBank/DDBJ databases">
        <title>A chromosomal-level reference genome of Carpinus fangiana (Coryloideae, Betulaceae).</title>
        <authorList>
            <person name="Yang X."/>
            <person name="Wang Z."/>
            <person name="Zhang L."/>
            <person name="Hao G."/>
            <person name="Liu J."/>
            <person name="Yang Y."/>
        </authorList>
    </citation>
    <scope>NUCLEOTIDE SEQUENCE [LARGE SCALE GENOMIC DNA]</scope>
    <source>
        <strain evidence="6">Cfa_2016G</strain>
        <tissue evidence="6">Leaf</tissue>
    </source>
</reference>
<dbReference type="AlphaFoldDB" id="A0A5N6QSS0"/>
<gene>
    <name evidence="6" type="ORF">FH972_005440</name>
</gene>
<feature type="domain" description="Strictosidine synthase conserved region" evidence="5">
    <location>
        <begin position="160"/>
        <end position="243"/>
    </location>
</feature>
<keyword evidence="4" id="KW-0325">Glycoprotein</keyword>